<dbReference type="Pfam" id="PF09115">
    <property type="entry name" value="DNApol3-delta_C"/>
    <property type="match status" value="1"/>
</dbReference>
<gene>
    <name evidence="9" type="ORF">GCM10017591_06580</name>
</gene>
<proteinExistence type="predicted"/>
<reference evidence="9" key="2">
    <citation type="submission" date="2023-01" db="EMBL/GenBank/DDBJ databases">
        <authorList>
            <person name="Sun Q."/>
            <person name="Evtushenko L."/>
        </authorList>
    </citation>
    <scope>NUCLEOTIDE SEQUENCE</scope>
    <source>
        <strain evidence="9">VKM Ac-1940</strain>
    </source>
</reference>
<dbReference type="InterPro" id="IPR015199">
    <property type="entry name" value="DNA_pol_III_delta_C"/>
</dbReference>
<keyword evidence="5" id="KW-0235">DNA replication</keyword>
<dbReference type="EC" id="2.7.7.7" evidence="1"/>
<evidence type="ECO:0000256" key="3">
    <source>
        <dbReference type="ARBA" id="ARBA00022679"/>
    </source>
</evidence>
<accession>A0A9W6HJZ5</accession>
<evidence type="ECO:0000256" key="1">
    <source>
        <dbReference type="ARBA" id="ARBA00012417"/>
    </source>
</evidence>
<dbReference type="AlphaFoldDB" id="A0A9W6HJZ5"/>
<dbReference type="NCBIfam" id="NF005926">
    <property type="entry name" value="PRK07940.1"/>
    <property type="match status" value="1"/>
</dbReference>
<comment type="caution">
    <text evidence="9">The sequence shown here is derived from an EMBL/GenBank/DDBJ whole genome shotgun (WGS) entry which is preliminary data.</text>
</comment>
<dbReference type="PANTHER" id="PTHR11669">
    <property type="entry name" value="REPLICATION FACTOR C / DNA POLYMERASE III GAMMA-TAU SUBUNIT"/>
    <property type="match status" value="1"/>
</dbReference>
<keyword evidence="4" id="KW-0548">Nucleotidyltransferase</keyword>
<dbReference type="Proteomes" id="UP001142291">
    <property type="component" value="Unassembled WGS sequence"/>
</dbReference>
<dbReference type="GO" id="GO:0003677">
    <property type="term" value="F:DNA binding"/>
    <property type="evidence" value="ECO:0007669"/>
    <property type="project" value="InterPro"/>
</dbReference>
<keyword evidence="6" id="KW-0239">DNA-directed DNA polymerase</keyword>
<reference evidence="9" key="1">
    <citation type="journal article" date="2014" name="Int. J. Syst. Evol. Microbiol.">
        <title>Complete genome sequence of Corynebacterium casei LMG S-19264T (=DSM 44701T), isolated from a smear-ripened cheese.</title>
        <authorList>
            <consortium name="US DOE Joint Genome Institute (JGI-PGF)"/>
            <person name="Walter F."/>
            <person name="Albersmeier A."/>
            <person name="Kalinowski J."/>
            <person name="Ruckert C."/>
        </authorList>
    </citation>
    <scope>NUCLEOTIDE SEQUENCE</scope>
    <source>
        <strain evidence="9">VKM Ac-1940</strain>
    </source>
</reference>
<dbReference type="InterPro" id="IPR027417">
    <property type="entry name" value="P-loop_NTPase"/>
</dbReference>
<evidence type="ECO:0000313" key="9">
    <source>
        <dbReference type="EMBL" id="GLJ94597.1"/>
    </source>
</evidence>
<dbReference type="Pfam" id="PF13177">
    <property type="entry name" value="DNA_pol3_delta2"/>
    <property type="match status" value="1"/>
</dbReference>
<keyword evidence="3" id="KW-0808">Transferase</keyword>
<sequence>MRARRLGDMIADAPVAAGENSRAALPWGEVWGQDDALAQLEAAASDPAQLAHAWLITGPAGSGRSTLASAFAAALIAEPGDEAAMRQVLAGTHPDLTALRTEGVIISIKDARSLVERSYFSPSLGRYRVIVMEDADRMVERTSNVLLKALEEPPERTVWILCAPSEADLLPTIRSRVRTLRLHEPDVPDVARLIVARTGVDEATAEQAARLSQRHIGMAVRLATDADARARREETLRAVLAVRGVGTAVETAARIVQLATDDAKALTAERDEAERESLRRTLGIAPGAAVPPAVRGQLSALDDDQKRRATRSLRDGLDRILTDLESMFRDTLMLQFGQGDDLINRELATEIAALAAAWTPQRTLVVLDQISATRTNLEGNAAPALALESLMVTVASGRTP</sequence>
<dbReference type="GO" id="GO:0003887">
    <property type="term" value="F:DNA-directed DNA polymerase activity"/>
    <property type="evidence" value="ECO:0007669"/>
    <property type="project" value="UniProtKB-KW"/>
</dbReference>
<evidence type="ECO:0000256" key="4">
    <source>
        <dbReference type="ARBA" id="ARBA00022695"/>
    </source>
</evidence>
<dbReference type="InterPro" id="IPR050238">
    <property type="entry name" value="DNA_Rep/Repair_Clamp_Loader"/>
</dbReference>
<evidence type="ECO:0000256" key="7">
    <source>
        <dbReference type="ARBA" id="ARBA00049244"/>
    </source>
</evidence>
<evidence type="ECO:0000256" key="2">
    <source>
        <dbReference type="ARBA" id="ARBA00014363"/>
    </source>
</evidence>
<evidence type="ECO:0000259" key="8">
    <source>
        <dbReference type="Pfam" id="PF09115"/>
    </source>
</evidence>
<keyword evidence="10" id="KW-1185">Reference proteome</keyword>
<dbReference type="EMBL" id="BSER01000002">
    <property type="protein sequence ID" value="GLJ94597.1"/>
    <property type="molecule type" value="Genomic_DNA"/>
</dbReference>
<evidence type="ECO:0000256" key="5">
    <source>
        <dbReference type="ARBA" id="ARBA00022705"/>
    </source>
</evidence>
<dbReference type="GO" id="GO:0009360">
    <property type="term" value="C:DNA polymerase III complex"/>
    <property type="evidence" value="ECO:0007669"/>
    <property type="project" value="InterPro"/>
</dbReference>
<feature type="domain" description="DNA polymerase III delta subunit C-terminal" evidence="8">
    <location>
        <begin position="319"/>
        <end position="391"/>
    </location>
</feature>
<protein>
    <recommendedName>
        <fullName evidence="2">DNA polymerase III subunit delta'</fullName>
        <ecNumber evidence="1">2.7.7.7</ecNumber>
    </recommendedName>
</protein>
<evidence type="ECO:0000313" key="10">
    <source>
        <dbReference type="Proteomes" id="UP001142291"/>
    </source>
</evidence>
<name>A0A9W6HJZ5_9MICO</name>
<dbReference type="Gene3D" id="3.40.50.300">
    <property type="entry name" value="P-loop containing nucleotide triphosphate hydrolases"/>
    <property type="match status" value="1"/>
</dbReference>
<dbReference type="PANTHER" id="PTHR11669:SF8">
    <property type="entry name" value="DNA POLYMERASE III SUBUNIT DELTA"/>
    <property type="match status" value="1"/>
</dbReference>
<dbReference type="SUPFAM" id="SSF52540">
    <property type="entry name" value="P-loop containing nucleoside triphosphate hydrolases"/>
    <property type="match status" value="1"/>
</dbReference>
<evidence type="ECO:0000256" key="6">
    <source>
        <dbReference type="ARBA" id="ARBA00022932"/>
    </source>
</evidence>
<comment type="catalytic activity">
    <reaction evidence="7">
        <text>DNA(n) + a 2'-deoxyribonucleoside 5'-triphosphate = DNA(n+1) + diphosphate</text>
        <dbReference type="Rhea" id="RHEA:22508"/>
        <dbReference type="Rhea" id="RHEA-COMP:17339"/>
        <dbReference type="Rhea" id="RHEA-COMP:17340"/>
        <dbReference type="ChEBI" id="CHEBI:33019"/>
        <dbReference type="ChEBI" id="CHEBI:61560"/>
        <dbReference type="ChEBI" id="CHEBI:173112"/>
        <dbReference type="EC" id="2.7.7.7"/>
    </reaction>
</comment>
<dbReference type="GO" id="GO:0006261">
    <property type="term" value="P:DNA-templated DNA replication"/>
    <property type="evidence" value="ECO:0007669"/>
    <property type="project" value="TreeGrafter"/>
</dbReference>
<organism evidence="9 10">
    <name type="scientific">Microbacterium dextranolyticum</name>
    <dbReference type="NCBI Taxonomy" id="36806"/>
    <lineage>
        <taxon>Bacteria</taxon>
        <taxon>Bacillati</taxon>
        <taxon>Actinomycetota</taxon>
        <taxon>Actinomycetes</taxon>
        <taxon>Micrococcales</taxon>
        <taxon>Microbacteriaceae</taxon>
        <taxon>Microbacterium</taxon>
    </lineage>
</organism>